<keyword evidence="3" id="KW-1185">Reference proteome</keyword>
<gene>
    <name evidence="2" type="ORF">GQF03_17680</name>
</gene>
<keyword evidence="1" id="KW-0812">Transmembrane</keyword>
<comment type="caution">
    <text evidence="2">The sequence shown here is derived from an EMBL/GenBank/DDBJ whole genome shotgun (WGS) entry which is preliminary data.</text>
</comment>
<dbReference type="AlphaFoldDB" id="A0A845MK40"/>
<evidence type="ECO:0000256" key="1">
    <source>
        <dbReference type="SAM" id="Phobius"/>
    </source>
</evidence>
<protein>
    <submittedName>
        <fullName evidence="2">PH domain-containing protein</fullName>
    </submittedName>
</protein>
<name>A0A845MK40_9PROT</name>
<evidence type="ECO:0000313" key="2">
    <source>
        <dbReference type="EMBL" id="MZR24169.1"/>
    </source>
</evidence>
<sequence length="198" mass="22729">MTPAAPPYSPAETWFRDSVLWPDETLIWSGRPGIFRSLFFNFWFCIAGAFLTALLAAFWWTSEGISDPRLPEIVLALGSFWLLSSPLRYGWRAYRTAYFVTDKRVVILRKGLFRVHERAFQASEITNFELKRLTGSRGDIRLRLSEANAPNPYQDDKEKYWRGRTSWYGSAPFTQYTDGLWGVENASVPAAAIRKLAS</sequence>
<reference evidence="2 3" key="1">
    <citation type="journal article" date="2014" name="Int. J. Syst. Evol. Microbiol.">
        <title>Sneathiella chungangensis sp. nov., isolated from a marine sand, and emended description of the genus Sneathiella.</title>
        <authorList>
            <person name="Siamphan C."/>
            <person name="Kim H."/>
            <person name="Lee J.S."/>
            <person name="Kim W."/>
        </authorList>
    </citation>
    <scope>NUCLEOTIDE SEQUENCE [LARGE SCALE GENOMIC DNA]</scope>
    <source>
        <strain evidence="2 3">KCTC 32476</strain>
    </source>
</reference>
<evidence type="ECO:0000313" key="3">
    <source>
        <dbReference type="Proteomes" id="UP000445696"/>
    </source>
</evidence>
<organism evidence="2 3">
    <name type="scientific">Sneathiella chungangensis</name>
    <dbReference type="NCBI Taxonomy" id="1418234"/>
    <lineage>
        <taxon>Bacteria</taxon>
        <taxon>Pseudomonadati</taxon>
        <taxon>Pseudomonadota</taxon>
        <taxon>Alphaproteobacteria</taxon>
        <taxon>Sneathiellales</taxon>
        <taxon>Sneathiellaceae</taxon>
        <taxon>Sneathiella</taxon>
    </lineage>
</organism>
<feature type="transmembrane region" description="Helical" evidence="1">
    <location>
        <begin position="38"/>
        <end position="61"/>
    </location>
</feature>
<dbReference type="Proteomes" id="UP000445696">
    <property type="component" value="Unassembled WGS sequence"/>
</dbReference>
<keyword evidence="1" id="KW-0472">Membrane</keyword>
<accession>A0A845MK40</accession>
<dbReference type="EMBL" id="WTVA01000015">
    <property type="protein sequence ID" value="MZR24169.1"/>
    <property type="molecule type" value="Genomic_DNA"/>
</dbReference>
<proteinExistence type="predicted"/>
<keyword evidence="1" id="KW-1133">Transmembrane helix</keyword>
<feature type="transmembrane region" description="Helical" evidence="1">
    <location>
        <begin position="73"/>
        <end position="91"/>
    </location>
</feature>
<dbReference type="RefSeq" id="WP_161340625.1">
    <property type="nucleotide sequence ID" value="NZ_JBHSDG010000003.1"/>
</dbReference>